<dbReference type="Proteomes" id="UP000749559">
    <property type="component" value="Unassembled WGS sequence"/>
</dbReference>
<evidence type="ECO:0000313" key="2">
    <source>
        <dbReference type="EMBL" id="CAH1772413.1"/>
    </source>
</evidence>
<protein>
    <submittedName>
        <fullName evidence="2">Uncharacterized protein</fullName>
    </submittedName>
</protein>
<dbReference type="InterPro" id="IPR030417">
    <property type="entry name" value="MS4A"/>
</dbReference>
<sequence length="184" mass="19679">NKRCQYIITSMLTTVGDSKGSNQENNRTGVNMQNEVQQNVVGYQPDQQVIYTIQAPRPSGRVEQFNGKAATIIGSIMIGLGILSIILGGVAIVLKVASYSVGTGIWCELCFFIVTGSFGIAAGRFKSKCLIITFMVLSIVTSCACLTLLGLSAVGLANDVDPGSTMYHILCLLLYGCLLLQQCK</sequence>
<keyword evidence="1" id="KW-0472">Membrane</keyword>
<dbReference type="PANTHER" id="PTHR23320:SF130">
    <property type="entry name" value="TRANSMEMBRANE PROTEIN 212"/>
    <property type="match status" value="1"/>
</dbReference>
<keyword evidence="1" id="KW-0812">Transmembrane</keyword>
<proteinExistence type="predicted"/>
<keyword evidence="3" id="KW-1185">Reference proteome</keyword>
<dbReference type="AlphaFoldDB" id="A0A8S4MUN9"/>
<dbReference type="OrthoDB" id="10071849at2759"/>
<feature type="transmembrane region" description="Helical" evidence="1">
    <location>
        <begin position="69"/>
        <end position="93"/>
    </location>
</feature>
<accession>A0A8S4MUN9</accession>
<feature type="transmembrane region" description="Helical" evidence="1">
    <location>
        <begin position="129"/>
        <end position="154"/>
    </location>
</feature>
<comment type="caution">
    <text evidence="2">The sequence shown here is derived from an EMBL/GenBank/DDBJ whole genome shotgun (WGS) entry which is preliminary data.</text>
</comment>
<gene>
    <name evidence="2" type="ORF">OFUS_LOCUS181</name>
</gene>
<dbReference type="PANTHER" id="PTHR23320">
    <property type="entry name" value="MEMBRANE-SPANNING 4-DOMAINS SUBFAMILY A MS4A -RELATED"/>
    <property type="match status" value="1"/>
</dbReference>
<feature type="transmembrane region" description="Helical" evidence="1">
    <location>
        <begin position="166"/>
        <end position="183"/>
    </location>
</feature>
<keyword evidence="1" id="KW-1133">Transmembrane helix</keyword>
<feature type="non-terminal residue" evidence="2">
    <location>
        <position position="1"/>
    </location>
</feature>
<dbReference type="EMBL" id="CAIIXF020000001">
    <property type="protein sequence ID" value="CAH1772413.1"/>
    <property type="molecule type" value="Genomic_DNA"/>
</dbReference>
<evidence type="ECO:0000256" key="1">
    <source>
        <dbReference type="SAM" id="Phobius"/>
    </source>
</evidence>
<name>A0A8S4MUN9_OWEFU</name>
<organism evidence="2 3">
    <name type="scientific">Owenia fusiformis</name>
    <name type="common">Polychaete worm</name>
    <dbReference type="NCBI Taxonomy" id="6347"/>
    <lineage>
        <taxon>Eukaryota</taxon>
        <taxon>Metazoa</taxon>
        <taxon>Spiralia</taxon>
        <taxon>Lophotrochozoa</taxon>
        <taxon>Annelida</taxon>
        <taxon>Polychaeta</taxon>
        <taxon>Sedentaria</taxon>
        <taxon>Canalipalpata</taxon>
        <taxon>Sabellida</taxon>
        <taxon>Oweniida</taxon>
        <taxon>Oweniidae</taxon>
        <taxon>Owenia</taxon>
    </lineage>
</organism>
<evidence type="ECO:0000313" key="3">
    <source>
        <dbReference type="Proteomes" id="UP000749559"/>
    </source>
</evidence>
<reference evidence="2" key="1">
    <citation type="submission" date="2022-03" db="EMBL/GenBank/DDBJ databases">
        <authorList>
            <person name="Martin C."/>
        </authorList>
    </citation>
    <scope>NUCLEOTIDE SEQUENCE</scope>
</reference>
<feature type="transmembrane region" description="Helical" evidence="1">
    <location>
        <begin position="99"/>
        <end position="122"/>
    </location>
</feature>